<dbReference type="InterPro" id="IPR016024">
    <property type="entry name" value="ARM-type_fold"/>
</dbReference>
<feature type="compositionally biased region" description="Low complexity" evidence="7">
    <location>
        <begin position="854"/>
        <end position="866"/>
    </location>
</feature>
<name>B4J7V0_DROGR</name>
<dbReference type="PANTHER" id="PTHR22928">
    <property type="entry name" value="TELOMERE-ASSOCIATED PROTEIN RIF1"/>
    <property type="match status" value="1"/>
</dbReference>
<evidence type="ECO:0000256" key="5">
    <source>
        <dbReference type="ARBA" id="ARBA00023242"/>
    </source>
</evidence>
<dbReference type="GO" id="GO:1901991">
    <property type="term" value="P:negative regulation of mitotic cell cycle phase transition"/>
    <property type="evidence" value="ECO:0007669"/>
    <property type="project" value="EnsemblMetazoa"/>
</dbReference>
<dbReference type="PhylomeDB" id="B4J7V0"/>
<gene>
    <name evidence="9" type="primary">Dgri\GH21278</name>
    <name evidence="9" type="ORF">Dgri_GH21278</name>
</gene>
<evidence type="ECO:0000256" key="4">
    <source>
        <dbReference type="ARBA" id="ARBA00022895"/>
    </source>
</evidence>
<dbReference type="GO" id="GO:0071807">
    <property type="term" value="P:replication fork arrest involved in DNA replication termination"/>
    <property type="evidence" value="ECO:0007669"/>
    <property type="project" value="EnsemblMetazoa"/>
</dbReference>
<protein>
    <submittedName>
        <fullName evidence="9">GH21278</fullName>
    </submittedName>
</protein>
<evidence type="ECO:0000313" key="10">
    <source>
        <dbReference type="Proteomes" id="UP000001070"/>
    </source>
</evidence>
<dbReference type="Pfam" id="PF12231">
    <property type="entry name" value="Rif1_N"/>
    <property type="match status" value="1"/>
</dbReference>
<dbReference type="GO" id="GO:0000792">
    <property type="term" value="C:heterochromatin"/>
    <property type="evidence" value="ECO:0007669"/>
    <property type="project" value="EnsemblMetazoa"/>
</dbReference>
<feature type="region of interest" description="Disordered" evidence="7">
    <location>
        <begin position="774"/>
        <end position="873"/>
    </location>
</feature>
<keyword evidence="10" id="KW-1185">Reference proteome</keyword>
<dbReference type="OrthoDB" id="5399929at2759"/>
<dbReference type="SUPFAM" id="SSF48371">
    <property type="entry name" value="ARM repeat"/>
    <property type="match status" value="1"/>
</dbReference>
<dbReference type="GO" id="GO:0001700">
    <property type="term" value="P:embryonic development via the syncytial blastoderm"/>
    <property type="evidence" value="ECO:0007669"/>
    <property type="project" value="EnsemblMetazoa"/>
</dbReference>
<feature type="region of interest" description="Disordered" evidence="7">
    <location>
        <begin position="899"/>
        <end position="987"/>
    </location>
</feature>
<evidence type="ECO:0000256" key="7">
    <source>
        <dbReference type="SAM" id="MobiDB-lite"/>
    </source>
</evidence>
<dbReference type="GO" id="GO:0010369">
    <property type="term" value="C:chromocenter"/>
    <property type="evidence" value="ECO:0007669"/>
    <property type="project" value="EnsemblMetazoa"/>
</dbReference>
<keyword evidence="3" id="KW-0158">Chromosome</keyword>
<dbReference type="InterPro" id="IPR022031">
    <property type="entry name" value="Rif1_N"/>
</dbReference>
<dbReference type="EMBL" id="CH916367">
    <property type="protein sequence ID" value="EDW01156.1"/>
    <property type="molecule type" value="Genomic_DNA"/>
</dbReference>
<dbReference type="HOGENOM" id="CLU_005092_0_0_1"/>
<dbReference type="KEGG" id="dgr:6560852"/>
<feature type="region of interest" description="Disordered" evidence="7">
    <location>
        <begin position="1003"/>
        <end position="1028"/>
    </location>
</feature>
<dbReference type="GO" id="GO:0043596">
    <property type="term" value="C:nuclear replication fork"/>
    <property type="evidence" value="ECO:0007669"/>
    <property type="project" value="EnsemblMetazoa"/>
</dbReference>
<dbReference type="eggNOG" id="ENOG502QV6C">
    <property type="taxonomic scope" value="Eukaryota"/>
</dbReference>
<feature type="domain" description="Telomere-associated protein Rif1 N-terminal" evidence="8">
    <location>
        <begin position="58"/>
        <end position="238"/>
    </location>
</feature>
<proteinExistence type="predicted"/>
<dbReference type="Proteomes" id="UP000001070">
    <property type="component" value="Unassembled WGS sequence"/>
</dbReference>
<dbReference type="InParanoid" id="B4J7V0"/>
<accession>B4J7V0</accession>
<dbReference type="GO" id="GO:0030174">
    <property type="term" value="P:regulation of DNA-templated DNA replication initiation"/>
    <property type="evidence" value="ECO:0007669"/>
    <property type="project" value="EnsemblMetazoa"/>
</dbReference>
<dbReference type="PANTHER" id="PTHR22928:SF3">
    <property type="entry name" value="TELOMERE-ASSOCIATED PROTEIN RIF1"/>
    <property type="match status" value="1"/>
</dbReference>
<feature type="compositionally biased region" description="Low complexity" evidence="7">
    <location>
        <begin position="777"/>
        <end position="792"/>
    </location>
</feature>
<comment type="subcellular location">
    <subcellularLocation>
        <location evidence="2">Chromosome</location>
        <location evidence="2">Telomere</location>
    </subcellularLocation>
    <subcellularLocation>
        <location evidence="1">Nucleus</location>
    </subcellularLocation>
</comment>
<dbReference type="STRING" id="7222.B4J7V0"/>
<evidence type="ECO:0000313" key="9">
    <source>
        <dbReference type="EMBL" id="EDW01156.1"/>
    </source>
</evidence>
<evidence type="ECO:0000256" key="6">
    <source>
        <dbReference type="ARBA" id="ARBA00023306"/>
    </source>
</evidence>
<dbReference type="FunCoup" id="B4J7V0">
    <property type="interactions" value="148"/>
</dbReference>
<sequence length="1438" mass="159637">MDIDAEVGQAYHTVQLSAKEMLKNNRRQHYCNMIDLLASSCKASGLLATSFTNEELVQFWLGDILPLMFDTDRNIQNCTVAAMAEALVALDVAVIHAAKCWPQVRSEFVNNYTTLIGDMRDAKNNNWHKIWTLLVQIMDSELLRGCTYINKFLAVVELGFRNPDNGVRSEAFLCWRVLIKIFAAYNELAAGKRLRLLLIPLRTSQSRSSHVSSIKVRVWWYLITCLDTELPKSFDNAVEYFLSFLFGGGARGNATGLAHTYQTARELALPCLVALWNVEPRSQSLERMLRDMRLEVLSQPSPLMSAELLQQHWRPMLAAAVVAMQLLSEQENNSASEQELLHLLLRNLTMAMCQLRVAPFTIACCSELEKMLPDSDGSIVRSVFNTCAALAMPPQRVDSLEVLEAYMKLCLKARTEVPPAILQRCVSLIYAPEQLEARNTIEFRQLGQFAELLMQSNDEEDYETFGVKLHMWRQISVTLLNYLRDNPLEYRVTHNATLVDNWILWPLQTCASFAGRRTHNNFFDGAFCELWRQLINAGHNANERKRFVVELKTTLLDLLKQSSKEESHFADLFDIYVGAVLKLGICKDAPLYKDVFGLLQAVLERPTLSQSLLEGCLNTLRNVILELRQNELMVVFDALKPTLVAVLQCWTKGKCEGSFLNEWKRSILDKFRKLSMKSMANQLKDLFKGDDLYVIIPSVWSLNPDKLTDRQKERFAEKSDIPALYNDMSQSQDSSIKPWTPKKVVIAKSKQSELAIGGEREQDIGSDNVIIIDESPPDLLTTPAALSTPSSTEKYNFRKPRTQPEDESSKSSTTAEEATTVRQKRKRGAQKDNSLELPTTATDKLRSPRKKTDSAPAPAAAGKASAQKVKETAKLTPMQSEDLFAEFATPTPITVPAAAPATATQPSELAKKTEPSVPETQLSVSPEPAVESLAASTQMPSELMAESSPRKANTRLCNLNSPPDRKQTNNSTSPTLRPKPSAHLTGRGAQLINMIRNKKLDATGAPTLSSSSASGSTATAASAATTRSQVTNARLIERSELIATPTNELNELATAVEHTSTPIQAKDLLIFSKRLPSPSASPSASILKRKLRCESMDDFESPAQKRKRVSFHDPPVSVTKEYLRDVDETRSSKPKRCLLLDKLAQTAGGGGGGGGGVGQEMRPALKRRGRLDSIIEIEKFAHEHTARSADVDKSMDKSHDAVEDEAFVSLKWNETTITHNNNSSRSVEKQLPDVETEAPVATSGSRDLAILDGESALDLVVEQCSLDSVLERYFAKPNSTPAKSALHLAKFLSNQMKGNEKLKTNVLETLSENHSKDFLDHAVRENLSSVVCDRLNPNSVLEYICAKSKINNTCRSNLLAQVPAMIRLEAERFALLQHLLQQCSFADDQLLDLIGQLIRMRDNNPSAERNNCATAAGVGNNVNDDNVAETAADSSSNL</sequence>
<dbReference type="GO" id="GO:0140445">
    <property type="term" value="C:chromosome, telomeric repeat region"/>
    <property type="evidence" value="ECO:0007669"/>
    <property type="project" value="TreeGrafter"/>
</dbReference>
<feature type="compositionally biased region" description="Basic and acidic residues" evidence="7">
    <location>
        <begin position="843"/>
        <end position="853"/>
    </location>
</feature>
<keyword evidence="4" id="KW-0779">Telomere</keyword>
<keyword evidence="5" id="KW-0539">Nucleus</keyword>
<dbReference type="OMA" id="PCLVALW"/>
<keyword evidence="6" id="KW-0131">Cell cycle</keyword>
<evidence type="ECO:0000256" key="2">
    <source>
        <dbReference type="ARBA" id="ARBA00004574"/>
    </source>
</evidence>
<organism evidence="10">
    <name type="scientific">Drosophila grimshawi</name>
    <name type="common">Hawaiian fruit fly</name>
    <name type="synonym">Idiomyia grimshawi</name>
    <dbReference type="NCBI Taxonomy" id="7222"/>
    <lineage>
        <taxon>Eukaryota</taxon>
        <taxon>Metazoa</taxon>
        <taxon>Ecdysozoa</taxon>
        <taxon>Arthropoda</taxon>
        <taxon>Hexapoda</taxon>
        <taxon>Insecta</taxon>
        <taxon>Pterygota</taxon>
        <taxon>Neoptera</taxon>
        <taxon>Endopterygota</taxon>
        <taxon>Diptera</taxon>
        <taxon>Brachycera</taxon>
        <taxon>Muscomorpha</taxon>
        <taxon>Ephydroidea</taxon>
        <taxon>Drosophilidae</taxon>
        <taxon>Drosophila</taxon>
        <taxon>Hawaiian Drosophila</taxon>
    </lineage>
</organism>
<dbReference type="GO" id="GO:0000723">
    <property type="term" value="P:telomere maintenance"/>
    <property type="evidence" value="ECO:0007669"/>
    <property type="project" value="TreeGrafter"/>
</dbReference>
<feature type="compositionally biased region" description="Low complexity" evidence="7">
    <location>
        <begin position="810"/>
        <end position="820"/>
    </location>
</feature>
<evidence type="ECO:0000259" key="8">
    <source>
        <dbReference type="Pfam" id="PF12231"/>
    </source>
</evidence>
<evidence type="ECO:0000256" key="1">
    <source>
        <dbReference type="ARBA" id="ARBA00004123"/>
    </source>
</evidence>
<evidence type="ECO:0000256" key="3">
    <source>
        <dbReference type="ARBA" id="ARBA00022454"/>
    </source>
</evidence>
<reference evidence="9 10" key="1">
    <citation type="journal article" date="2007" name="Nature">
        <title>Evolution of genes and genomes on the Drosophila phylogeny.</title>
        <authorList>
            <consortium name="Drosophila 12 Genomes Consortium"/>
            <person name="Clark A.G."/>
            <person name="Eisen M.B."/>
            <person name="Smith D.R."/>
            <person name="Bergman C.M."/>
            <person name="Oliver B."/>
            <person name="Markow T.A."/>
            <person name="Kaufman T.C."/>
            <person name="Kellis M."/>
            <person name="Gelbart W."/>
            <person name="Iyer V.N."/>
            <person name="Pollard D.A."/>
            <person name="Sackton T.B."/>
            <person name="Larracuente A.M."/>
            <person name="Singh N.D."/>
            <person name="Abad J.P."/>
            <person name="Abt D.N."/>
            <person name="Adryan B."/>
            <person name="Aguade M."/>
            <person name="Akashi H."/>
            <person name="Anderson W.W."/>
            <person name="Aquadro C.F."/>
            <person name="Ardell D.H."/>
            <person name="Arguello R."/>
            <person name="Artieri C.G."/>
            <person name="Barbash D.A."/>
            <person name="Barker D."/>
            <person name="Barsanti P."/>
            <person name="Batterham P."/>
            <person name="Batzoglou S."/>
            <person name="Begun D."/>
            <person name="Bhutkar A."/>
            <person name="Blanco E."/>
            <person name="Bosak S.A."/>
            <person name="Bradley R.K."/>
            <person name="Brand A.D."/>
            <person name="Brent M.R."/>
            <person name="Brooks A.N."/>
            <person name="Brown R.H."/>
            <person name="Butlin R.K."/>
            <person name="Caggese C."/>
            <person name="Calvi B.R."/>
            <person name="Bernardo de Carvalho A."/>
            <person name="Caspi A."/>
            <person name="Castrezana S."/>
            <person name="Celniker S.E."/>
            <person name="Chang J.L."/>
            <person name="Chapple C."/>
            <person name="Chatterji S."/>
            <person name="Chinwalla A."/>
            <person name="Civetta A."/>
            <person name="Clifton S.W."/>
            <person name="Comeron J.M."/>
            <person name="Costello J.C."/>
            <person name="Coyne J.A."/>
            <person name="Daub J."/>
            <person name="David R.G."/>
            <person name="Delcher A.L."/>
            <person name="Delehaunty K."/>
            <person name="Do C.B."/>
            <person name="Ebling H."/>
            <person name="Edwards K."/>
            <person name="Eickbush T."/>
            <person name="Evans J.D."/>
            <person name="Filipski A."/>
            <person name="Findeiss S."/>
            <person name="Freyhult E."/>
            <person name="Fulton L."/>
            <person name="Fulton R."/>
            <person name="Garcia A.C."/>
            <person name="Gardiner A."/>
            <person name="Garfield D.A."/>
            <person name="Garvin B.E."/>
            <person name="Gibson G."/>
            <person name="Gilbert D."/>
            <person name="Gnerre S."/>
            <person name="Godfrey J."/>
            <person name="Good R."/>
            <person name="Gotea V."/>
            <person name="Gravely B."/>
            <person name="Greenberg A.J."/>
            <person name="Griffiths-Jones S."/>
            <person name="Gross S."/>
            <person name="Guigo R."/>
            <person name="Gustafson E.A."/>
            <person name="Haerty W."/>
            <person name="Hahn M.W."/>
            <person name="Halligan D.L."/>
            <person name="Halpern A.L."/>
            <person name="Halter G.M."/>
            <person name="Han M.V."/>
            <person name="Heger A."/>
            <person name="Hillier L."/>
            <person name="Hinrichs A.S."/>
            <person name="Holmes I."/>
            <person name="Hoskins R.A."/>
            <person name="Hubisz M.J."/>
            <person name="Hultmark D."/>
            <person name="Huntley M.A."/>
            <person name="Jaffe D.B."/>
            <person name="Jagadeeshan S."/>
            <person name="Jeck W.R."/>
            <person name="Johnson J."/>
            <person name="Jones C.D."/>
            <person name="Jordan W.C."/>
            <person name="Karpen G.H."/>
            <person name="Kataoka E."/>
            <person name="Keightley P.D."/>
            <person name="Kheradpour P."/>
            <person name="Kirkness E.F."/>
            <person name="Koerich L.B."/>
            <person name="Kristiansen K."/>
            <person name="Kudrna D."/>
            <person name="Kulathinal R.J."/>
            <person name="Kumar S."/>
            <person name="Kwok R."/>
            <person name="Lander E."/>
            <person name="Langley C.H."/>
            <person name="Lapoint R."/>
            <person name="Lazzaro B.P."/>
            <person name="Lee S.J."/>
            <person name="Levesque L."/>
            <person name="Li R."/>
            <person name="Lin C.F."/>
            <person name="Lin M.F."/>
            <person name="Lindblad-Toh K."/>
            <person name="Llopart A."/>
            <person name="Long M."/>
            <person name="Low L."/>
            <person name="Lozovsky E."/>
            <person name="Lu J."/>
            <person name="Luo M."/>
            <person name="Machado C.A."/>
            <person name="Makalowski W."/>
            <person name="Marzo M."/>
            <person name="Matsuda M."/>
            <person name="Matzkin L."/>
            <person name="McAllister B."/>
            <person name="McBride C.S."/>
            <person name="McKernan B."/>
            <person name="McKernan K."/>
            <person name="Mendez-Lago M."/>
            <person name="Minx P."/>
            <person name="Mollenhauer M.U."/>
            <person name="Montooth K."/>
            <person name="Mount S.M."/>
            <person name="Mu X."/>
            <person name="Myers E."/>
            <person name="Negre B."/>
            <person name="Newfeld S."/>
            <person name="Nielsen R."/>
            <person name="Noor M.A."/>
            <person name="O'Grady P."/>
            <person name="Pachter L."/>
            <person name="Papaceit M."/>
            <person name="Parisi M.J."/>
            <person name="Parisi M."/>
            <person name="Parts L."/>
            <person name="Pedersen J.S."/>
            <person name="Pesole G."/>
            <person name="Phillippy A.M."/>
            <person name="Ponting C.P."/>
            <person name="Pop M."/>
            <person name="Porcelli D."/>
            <person name="Powell J.R."/>
            <person name="Prohaska S."/>
            <person name="Pruitt K."/>
            <person name="Puig M."/>
            <person name="Quesneville H."/>
            <person name="Ram K.R."/>
            <person name="Rand D."/>
            <person name="Rasmussen M.D."/>
            <person name="Reed L.K."/>
            <person name="Reenan R."/>
            <person name="Reily A."/>
            <person name="Remington K.A."/>
            <person name="Rieger T.T."/>
            <person name="Ritchie M.G."/>
            <person name="Robin C."/>
            <person name="Rogers Y.H."/>
            <person name="Rohde C."/>
            <person name="Rozas J."/>
            <person name="Rubenfield M.J."/>
            <person name="Ruiz A."/>
            <person name="Russo S."/>
            <person name="Salzberg S.L."/>
            <person name="Sanchez-Gracia A."/>
            <person name="Saranga D.J."/>
            <person name="Sato H."/>
            <person name="Schaeffer S.W."/>
            <person name="Schatz M.C."/>
            <person name="Schlenke T."/>
            <person name="Schwartz R."/>
            <person name="Segarra C."/>
            <person name="Singh R.S."/>
            <person name="Sirot L."/>
            <person name="Sirota M."/>
            <person name="Sisneros N.B."/>
            <person name="Smith C.D."/>
            <person name="Smith T.F."/>
            <person name="Spieth J."/>
            <person name="Stage D.E."/>
            <person name="Stark A."/>
            <person name="Stephan W."/>
            <person name="Strausberg R.L."/>
            <person name="Strempel S."/>
            <person name="Sturgill D."/>
            <person name="Sutton G."/>
            <person name="Sutton G.G."/>
            <person name="Tao W."/>
            <person name="Teichmann S."/>
            <person name="Tobari Y.N."/>
            <person name="Tomimura Y."/>
            <person name="Tsolas J.M."/>
            <person name="Valente V.L."/>
            <person name="Venter E."/>
            <person name="Venter J.C."/>
            <person name="Vicario S."/>
            <person name="Vieira F.G."/>
            <person name="Vilella A.J."/>
            <person name="Villasante A."/>
            <person name="Walenz B."/>
            <person name="Wang J."/>
            <person name="Wasserman M."/>
            <person name="Watts T."/>
            <person name="Wilson D."/>
            <person name="Wilson R.K."/>
            <person name="Wing R.A."/>
            <person name="Wolfner M.F."/>
            <person name="Wong A."/>
            <person name="Wong G.K."/>
            <person name="Wu C.I."/>
            <person name="Wu G."/>
            <person name="Yamamoto D."/>
            <person name="Yang H.P."/>
            <person name="Yang S.P."/>
            <person name="Yorke J.A."/>
            <person name="Yoshida K."/>
            <person name="Zdobnov E."/>
            <person name="Zhang P."/>
            <person name="Zhang Y."/>
            <person name="Zimin A.V."/>
            <person name="Baldwin J."/>
            <person name="Abdouelleil A."/>
            <person name="Abdulkadir J."/>
            <person name="Abebe A."/>
            <person name="Abera B."/>
            <person name="Abreu J."/>
            <person name="Acer S.C."/>
            <person name="Aftuck L."/>
            <person name="Alexander A."/>
            <person name="An P."/>
            <person name="Anderson E."/>
            <person name="Anderson S."/>
            <person name="Arachi H."/>
            <person name="Azer M."/>
            <person name="Bachantsang P."/>
            <person name="Barry A."/>
            <person name="Bayul T."/>
            <person name="Berlin A."/>
            <person name="Bessette D."/>
            <person name="Bloom T."/>
            <person name="Blye J."/>
            <person name="Boguslavskiy L."/>
            <person name="Bonnet C."/>
            <person name="Boukhgalter B."/>
            <person name="Bourzgui I."/>
            <person name="Brown A."/>
            <person name="Cahill P."/>
            <person name="Channer S."/>
            <person name="Cheshatsang Y."/>
            <person name="Chuda L."/>
            <person name="Citroen M."/>
            <person name="Collymore A."/>
            <person name="Cooke P."/>
            <person name="Costello M."/>
            <person name="D'Aco K."/>
            <person name="Daza R."/>
            <person name="De Haan G."/>
            <person name="DeGray S."/>
            <person name="DeMaso C."/>
            <person name="Dhargay N."/>
            <person name="Dooley K."/>
            <person name="Dooley E."/>
            <person name="Doricent M."/>
            <person name="Dorje P."/>
            <person name="Dorjee K."/>
            <person name="Dupes A."/>
            <person name="Elong R."/>
            <person name="Falk J."/>
            <person name="Farina A."/>
            <person name="Faro S."/>
            <person name="Ferguson D."/>
            <person name="Fisher S."/>
            <person name="Foley C.D."/>
            <person name="Franke A."/>
            <person name="Friedrich D."/>
            <person name="Gadbois L."/>
            <person name="Gearin G."/>
            <person name="Gearin C.R."/>
            <person name="Giannoukos G."/>
            <person name="Goode T."/>
            <person name="Graham J."/>
            <person name="Grandbois E."/>
            <person name="Grewal S."/>
            <person name="Gyaltsen K."/>
            <person name="Hafez N."/>
            <person name="Hagos B."/>
            <person name="Hall J."/>
            <person name="Henson C."/>
            <person name="Hollinger A."/>
            <person name="Honan T."/>
            <person name="Huard M.D."/>
            <person name="Hughes L."/>
            <person name="Hurhula B."/>
            <person name="Husby M.E."/>
            <person name="Kamat A."/>
            <person name="Kanga B."/>
            <person name="Kashin S."/>
            <person name="Khazanovich D."/>
            <person name="Kisner P."/>
            <person name="Lance K."/>
            <person name="Lara M."/>
            <person name="Lee W."/>
            <person name="Lennon N."/>
            <person name="Letendre F."/>
            <person name="LeVine R."/>
            <person name="Lipovsky A."/>
            <person name="Liu X."/>
            <person name="Liu J."/>
            <person name="Liu S."/>
            <person name="Lokyitsang T."/>
            <person name="Lokyitsang Y."/>
            <person name="Lubonja R."/>
            <person name="Lui A."/>
            <person name="MacDonald P."/>
            <person name="Magnisalis V."/>
            <person name="Maru K."/>
            <person name="Matthews C."/>
            <person name="McCusker W."/>
            <person name="McDonough S."/>
            <person name="Mehta T."/>
            <person name="Meldrim J."/>
            <person name="Meneus L."/>
            <person name="Mihai O."/>
            <person name="Mihalev A."/>
            <person name="Mihova T."/>
            <person name="Mittelman R."/>
            <person name="Mlenga V."/>
            <person name="Montmayeur A."/>
            <person name="Mulrain L."/>
            <person name="Navidi A."/>
            <person name="Naylor J."/>
            <person name="Negash T."/>
            <person name="Nguyen T."/>
            <person name="Nguyen N."/>
            <person name="Nicol R."/>
            <person name="Norbu C."/>
            <person name="Norbu N."/>
            <person name="Novod N."/>
            <person name="O'Neill B."/>
            <person name="Osman S."/>
            <person name="Markiewicz E."/>
            <person name="Oyono O.L."/>
            <person name="Patti C."/>
            <person name="Phunkhang P."/>
            <person name="Pierre F."/>
            <person name="Priest M."/>
            <person name="Raghuraman S."/>
            <person name="Rege F."/>
            <person name="Reyes R."/>
            <person name="Rise C."/>
            <person name="Rogov P."/>
            <person name="Ross K."/>
            <person name="Ryan E."/>
            <person name="Settipalli S."/>
            <person name="Shea T."/>
            <person name="Sherpa N."/>
            <person name="Shi L."/>
            <person name="Shih D."/>
            <person name="Sparrow T."/>
            <person name="Spaulding J."/>
            <person name="Stalker J."/>
            <person name="Stange-Thomann N."/>
            <person name="Stavropoulos S."/>
            <person name="Stone C."/>
            <person name="Strader C."/>
            <person name="Tesfaye S."/>
            <person name="Thomson T."/>
            <person name="Thoulutsang Y."/>
            <person name="Thoulutsang D."/>
            <person name="Topham K."/>
            <person name="Topping I."/>
            <person name="Tsamla T."/>
            <person name="Vassiliev H."/>
            <person name="Vo A."/>
            <person name="Wangchuk T."/>
            <person name="Wangdi T."/>
            <person name="Weiand M."/>
            <person name="Wilkinson J."/>
            <person name="Wilson A."/>
            <person name="Yadav S."/>
            <person name="Young G."/>
            <person name="Yu Q."/>
            <person name="Zembek L."/>
            <person name="Zhong D."/>
            <person name="Zimmer A."/>
            <person name="Zwirko Z."/>
            <person name="Jaffe D.B."/>
            <person name="Alvarez P."/>
            <person name="Brockman W."/>
            <person name="Butler J."/>
            <person name="Chin C."/>
            <person name="Gnerre S."/>
            <person name="Grabherr M."/>
            <person name="Kleber M."/>
            <person name="Mauceli E."/>
            <person name="MacCallum I."/>
        </authorList>
    </citation>
    <scope>NUCLEOTIDE SEQUENCE [LARGE SCALE GENOMIC DNA]</scope>
    <source>
        <strain evidence="10">Tucson 15287-2541.00</strain>
    </source>
</reference>